<reference evidence="9 10" key="1">
    <citation type="submission" date="2020-06" db="EMBL/GenBank/DDBJ databases">
        <title>Mannheimia pernigra sp. nov. isolated from bovine respiratory tract.</title>
        <authorList>
            <person name="Kuhnert P."/>
            <person name="Akarsu-Egger H."/>
        </authorList>
    </citation>
    <scope>NUCLEOTIDE SEQUENCE [LARGE SCALE GENOMIC DNA]</scope>
    <source>
        <strain evidence="8 10">17CN0883</strain>
        <strain evidence="7 9">BNO311</strain>
    </source>
</reference>
<accession>A0A7D5DWN5</accession>
<dbReference type="InterPro" id="IPR002810">
    <property type="entry name" value="NfeD-like_C"/>
</dbReference>
<evidence type="ECO:0000313" key="7">
    <source>
        <dbReference type="EMBL" id="QLB41040.1"/>
    </source>
</evidence>
<dbReference type="InterPro" id="IPR012340">
    <property type="entry name" value="NA-bd_OB-fold"/>
</dbReference>
<dbReference type="InterPro" id="IPR052165">
    <property type="entry name" value="Membrane_assoc_protease"/>
</dbReference>
<dbReference type="EMBL" id="CP055305">
    <property type="protein sequence ID" value="QLB42979.1"/>
    <property type="molecule type" value="Genomic_DNA"/>
</dbReference>
<dbReference type="RefSeq" id="WP_176810213.1">
    <property type="nucleotide sequence ID" value="NZ_CP055305.1"/>
</dbReference>
<dbReference type="GO" id="GO:0005886">
    <property type="term" value="C:plasma membrane"/>
    <property type="evidence" value="ECO:0007669"/>
    <property type="project" value="TreeGrafter"/>
</dbReference>
<protein>
    <submittedName>
        <fullName evidence="7">NfeD family protein</fullName>
    </submittedName>
</protein>
<dbReference type="AlphaFoldDB" id="A0A7D5DWN5"/>
<gene>
    <name evidence="7" type="ORF">HV559_09275</name>
    <name evidence="8" type="ORF">HV560_09235</name>
</gene>
<dbReference type="Gene3D" id="2.40.50.140">
    <property type="entry name" value="Nucleic acid-binding proteins"/>
    <property type="match status" value="1"/>
</dbReference>
<keyword evidence="3 5" id="KW-1133">Transmembrane helix</keyword>
<keyword evidence="2 5" id="KW-0812">Transmembrane</keyword>
<dbReference type="KEGG" id="mpeg:HV560_09235"/>
<evidence type="ECO:0000256" key="4">
    <source>
        <dbReference type="ARBA" id="ARBA00023136"/>
    </source>
</evidence>
<dbReference type="Proteomes" id="UP000509660">
    <property type="component" value="Chromosome"/>
</dbReference>
<feature type="domain" description="NfeD-like C-terminal" evidence="6">
    <location>
        <begin position="91"/>
        <end position="145"/>
    </location>
</feature>
<organism evidence="7 9">
    <name type="scientific">Mannheimia pernigra</name>
    <dbReference type="NCBI Taxonomy" id="111844"/>
    <lineage>
        <taxon>Bacteria</taxon>
        <taxon>Pseudomonadati</taxon>
        <taxon>Pseudomonadota</taxon>
        <taxon>Gammaproteobacteria</taxon>
        <taxon>Pasteurellales</taxon>
        <taxon>Pasteurellaceae</taxon>
        <taxon>Mannheimia</taxon>
    </lineage>
</organism>
<evidence type="ECO:0000259" key="6">
    <source>
        <dbReference type="Pfam" id="PF01957"/>
    </source>
</evidence>
<dbReference type="EMBL" id="CP055306">
    <property type="protein sequence ID" value="QLB41040.1"/>
    <property type="molecule type" value="Genomic_DNA"/>
</dbReference>
<evidence type="ECO:0000256" key="2">
    <source>
        <dbReference type="ARBA" id="ARBA00022692"/>
    </source>
</evidence>
<dbReference type="PANTHER" id="PTHR33507">
    <property type="entry name" value="INNER MEMBRANE PROTEIN YBBJ"/>
    <property type="match status" value="1"/>
</dbReference>
<proteinExistence type="predicted"/>
<sequence>MDWLFNWSSWLILGFVLLALELIIPGVLIMWWGFSAILLAILVWLLPDLSVSIQISGFAILAIVFSLIWWKYQHTKDKQDDKSTSLNSREQSMIGMQGIIVEILENGVARGKFGDTTWRVMGIGLNLGDKVQVQRVDGITLYVTKMVE</sequence>
<evidence type="ECO:0000256" key="1">
    <source>
        <dbReference type="ARBA" id="ARBA00004141"/>
    </source>
</evidence>
<evidence type="ECO:0000256" key="3">
    <source>
        <dbReference type="ARBA" id="ARBA00022989"/>
    </source>
</evidence>
<keyword evidence="4 5" id="KW-0472">Membrane</keyword>
<evidence type="ECO:0000313" key="8">
    <source>
        <dbReference type="EMBL" id="QLB42979.1"/>
    </source>
</evidence>
<feature type="transmembrane region" description="Helical" evidence="5">
    <location>
        <begin position="51"/>
        <end position="70"/>
    </location>
</feature>
<evidence type="ECO:0000313" key="10">
    <source>
        <dbReference type="Proteomes" id="UP000509784"/>
    </source>
</evidence>
<keyword evidence="9" id="KW-1185">Reference proteome</keyword>
<evidence type="ECO:0000313" key="9">
    <source>
        <dbReference type="Proteomes" id="UP000509660"/>
    </source>
</evidence>
<dbReference type="PANTHER" id="PTHR33507:SF3">
    <property type="entry name" value="INNER MEMBRANE PROTEIN YBBJ"/>
    <property type="match status" value="1"/>
</dbReference>
<feature type="transmembrane region" description="Helical" evidence="5">
    <location>
        <begin position="12"/>
        <end position="45"/>
    </location>
</feature>
<dbReference type="Proteomes" id="UP000509784">
    <property type="component" value="Chromosome"/>
</dbReference>
<comment type="subcellular location">
    <subcellularLocation>
        <location evidence="1">Membrane</location>
        <topology evidence="1">Multi-pass membrane protein</topology>
    </subcellularLocation>
</comment>
<dbReference type="Pfam" id="PF01957">
    <property type="entry name" value="NfeD"/>
    <property type="match status" value="1"/>
</dbReference>
<evidence type="ECO:0000256" key="5">
    <source>
        <dbReference type="SAM" id="Phobius"/>
    </source>
</evidence>
<name>A0A7D5DWN5_9PAST</name>